<dbReference type="PROSITE" id="PS50280">
    <property type="entry name" value="SET"/>
    <property type="match status" value="1"/>
</dbReference>
<feature type="domain" description="C2H2-type" evidence="16">
    <location>
        <begin position="424"/>
        <end position="451"/>
    </location>
</feature>
<evidence type="ECO:0000256" key="14">
    <source>
        <dbReference type="PROSITE-ProRule" id="PRU00042"/>
    </source>
</evidence>
<dbReference type="InterPro" id="IPR044417">
    <property type="entry name" value="PRDM7_9_PR-SET"/>
</dbReference>
<evidence type="ECO:0000256" key="10">
    <source>
        <dbReference type="ARBA" id="ARBA00023015"/>
    </source>
</evidence>
<feature type="domain" description="C2H2-type" evidence="16">
    <location>
        <begin position="368"/>
        <end position="395"/>
    </location>
</feature>
<dbReference type="GO" id="GO:0042054">
    <property type="term" value="F:histone methyltransferase activity"/>
    <property type="evidence" value="ECO:0007669"/>
    <property type="project" value="InterPro"/>
</dbReference>
<dbReference type="CDD" id="cd19193">
    <property type="entry name" value="PR-SET_PRDM7_9"/>
    <property type="match status" value="1"/>
</dbReference>
<evidence type="ECO:0000256" key="8">
    <source>
        <dbReference type="ARBA" id="ARBA00022771"/>
    </source>
</evidence>
<feature type="domain" description="C2H2-type" evidence="16">
    <location>
        <begin position="396"/>
        <end position="423"/>
    </location>
</feature>
<dbReference type="PANTHER" id="PTHR23235">
    <property type="entry name" value="KRUEPPEL-LIKE TRANSCRIPTION FACTOR"/>
    <property type="match status" value="1"/>
</dbReference>
<feature type="domain" description="C2H2-type" evidence="16">
    <location>
        <begin position="480"/>
        <end position="507"/>
    </location>
</feature>
<organism evidence="18 19">
    <name type="scientific">Manduca sexta</name>
    <name type="common">Tobacco hawkmoth</name>
    <name type="synonym">Tobacco hornworm</name>
    <dbReference type="NCBI Taxonomy" id="7130"/>
    <lineage>
        <taxon>Eukaryota</taxon>
        <taxon>Metazoa</taxon>
        <taxon>Ecdysozoa</taxon>
        <taxon>Arthropoda</taxon>
        <taxon>Hexapoda</taxon>
        <taxon>Insecta</taxon>
        <taxon>Pterygota</taxon>
        <taxon>Neoptera</taxon>
        <taxon>Endopterygota</taxon>
        <taxon>Lepidoptera</taxon>
        <taxon>Glossata</taxon>
        <taxon>Ditrysia</taxon>
        <taxon>Bombycoidea</taxon>
        <taxon>Sphingidae</taxon>
        <taxon>Sphinginae</taxon>
        <taxon>Sphingini</taxon>
        <taxon>Manduca</taxon>
    </lineage>
</organism>
<dbReference type="FunFam" id="3.30.160.60:FF:002343">
    <property type="entry name" value="Zinc finger protein 33A"/>
    <property type="match status" value="1"/>
</dbReference>
<dbReference type="PROSITE" id="PS00028">
    <property type="entry name" value="ZINC_FINGER_C2H2_1"/>
    <property type="match status" value="9"/>
</dbReference>
<dbReference type="InterPro" id="IPR001214">
    <property type="entry name" value="SET_dom"/>
</dbReference>
<dbReference type="Pfam" id="PF21549">
    <property type="entry name" value="PRDM2_PR"/>
    <property type="match status" value="1"/>
</dbReference>
<dbReference type="SMART" id="SM00355">
    <property type="entry name" value="ZnF_C2H2"/>
    <property type="match status" value="9"/>
</dbReference>
<comment type="subcellular location">
    <subcellularLocation>
        <location evidence="1">Nucleus</location>
    </subcellularLocation>
</comment>
<evidence type="ECO:0000313" key="18">
    <source>
        <dbReference type="EMBL" id="KAG6465468.1"/>
    </source>
</evidence>
<keyword evidence="4" id="KW-0808">Transferase</keyword>
<dbReference type="FunFam" id="3.30.160.60:FF:000604">
    <property type="entry name" value="Histone H4 transcription factor-like Protein"/>
    <property type="match status" value="2"/>
</dbReference>
<reference evidence="18" key="1">
    <citation type="journal article" date="2016" name="Insect Biochem. Mol. Biol.">
        <title>Multifaceted biological insights from a draft genome sequence of the tobacco hornworm moth, Manduca sexta.</title>
        <authorList>
            <person name="Kanost M.R."/>
            <person name="Arrese E.L."/>
            <person name="Cao X."/>
            <person name="Chen Y.R."/>
            <person name="Chellapilla S."/>
            <person name="Goldsmith M.R."/>
            <person name="Grosse-Wilde E."/>
            <person name="Heckel D.G."/>
            <person name="Herndon N."/>
            <person name="Jiang H."/>
            <person name="Papanicolaou A."/>
            <person name="Qu J."/>
            <person name="Soulages J.L."/>
            <person name="Vogel H."/>
            <person name="Walters J."/>
            <person name="Waterhouse R.M."/>
            <person name="Ahn S.J."/>
            <person name="Almeida F.C."/>
            <person name="An C."/>
            <person name="Aqrawi P."/>
            <person name="Bretschneider A."/>
            <person name="Bryant W.B."/>
            <person name="Bucks S."/>
            <person name="Chao H."/>
            <person name="Chevignon G."/>
            <person name="Christen J.M."/>
            <person name="Clarke D.F."/>
            <person name="Dittmer N.T."/>
            <person name="Ferguson L.C.F."/>
            <person name="Garavelou S."/>
            <person name="Gordon K.H.J."/>
            <person name="Gunaratna R.T."/>
            <person name="Han Y."/>
            <person name="Hauser F."/>
            <person name="He Y."/>
            <person name="Heidel-Fischer H."/>
            <person name="Hirsh A."/>
            <person name="Hu Y."/>
            <person name="Jiang H."/>
            <person name="Kalra D."/>
            <person name="Klinner C."/>
            <person name="Konig C."/>
            <person name="Kovar C."/>
            <person name="Kroll A.R."/>
            <person name="Kuwar S.S."/>
            <person name="Lee S.L."/>
            <person name="Lehman R."/>
            <person name="Li K."/>
            <person name="Li Z."/>
            <person name="Liang H."/>
            <person name="Lovelace S."/>
            <person name="Lu Z."/>
            <person name="Mansfield J.H."/>
            <person name="McCulloch K.J."/>
            <person name="Mathew T."/>
            <person name="Morton B."/>
            <person name="Muzny D.M."/>
            <person name="Neunemann D."/>
            <person name="Ongeri F."/>
            <person name="Pauchet Y."/>
            <person name="Pu L.L."/>
            <person name="Pyrousis I."/>
            <person name="Rao X.J."/>
            <person name="Redding A."/>
            <person name="Roesel C."/>
            <person name="Sanchez-Gracia A."/>
            <person name="Schaack S."/>
            <person name="Shukla A."/>
            <person name="Tetreau G."/>
            <person name="Wang Y."/>
            <person name="Xiong G.H."/>
            <person name="Traut W."/>
            <person name="Walsh T.K."/>
            <person name="Worley K.C."/>
            <person name="Wu D."/>
            <person name="Wu W."/>
            <person name="Wu Y.Q."/>
            <person name="Zhang X."/>
            <person name="Zou Z."/>
            <person name="Zucker H."/>
            <person name="Briscoe A.D."/>
            <person name="Burmester T."/>
            <person name="Clem R.J."/>
            <person name="Feyereisen R."/>
            <person name="Grimmelikhuijzen C.J.P."/>
            <person name="Hamodrakas S.J."/>
            <person name="Hansson B.S."/>
            <person name="Huguet E."/>
            <person name="Jermiin L.S."/>
            <person name="Lan Q."/>
            <person name="Lehman H.K."/>
            <person name="Lorenzen M."/>
            <person name="Merzendorfer H."/>
            <person name="Michalopoulos I."/>
            <person name="Morton D.B."/>
            <person name="Muthukrishnan S."/>
            <person name="Oakeshott J.G."/>
            <person name="Palmer W."/>
            <person name="Park Y."/>
            <person name="Passarelli A.L."/>
            <person name="Rozas J."/>
            <person name="Schwartz L.M."/>
            <person name="Smith W."/>
            <person name="Southgate A."/>
            <person name="Vilcinskas A."/>
            <person name="Vogt R."/>
            <person name="Wang P."/>
            <person name="Werren J."/>
            <person name="Yu X.Q."/>
            <person name="Zhou J.J."/>
            <person name="Brown S.J."/>
            <person name="Scherer S.E."/>
            <person name="Richards S."/>
            <person name="Blissard G.W."/>
        </authorList>
    </citation>
    <scope>NUCLEOTIDE SEQUENCE</scope>
</reference>
<keyword evidence="12" id="KW-0804">Transcription</keyword>
<feature type="domain" description="C2H2-type" evidence="16">
    <location>
        <begin position="452"/>
        <end position="479"/>
    </location>
</feature>
<evidence type="ECO:0000256" key="2">
    <source>
        <dbReference type="ARBA" id="ARBA00007746"/>
    </source>
</evidence>
<evidence type="ECO:0000256" key="1">
    <source>
        <dbReference type="ARBA" id="ARBA00004123"/>
    </source>
</evidence>
<evidence type="ECO:0000256" key="11">
    <source>
        <dbReference type="ARBA" id="ARBA00023125"/>
    </source>
</evidence>
<dbReference type="InterPro" id="IPR013087">
    <property type="entry name" value="Znf_C2H2_type"/>
</dbReference>
<dbReference type="AlphaFoldDB" id="A0A922D4J6"/>
<evidence type="ECO:0000256" key="5">
    <source>
        <dbReference type="ARBA" id="ARBA00022691"/>
    </source>
</evidence>
<dbReference type="GO" id="GO:0005634">
    <property type="term" value="C:nucleus"/>
    <property type="evidence" value="ECO:0007669"/>
    <property type="project" value="UniProtKB-SubCell"/>
</dbReference>
<reference evidence="18" key="2">
    <citation type="submission" date="2020-12" db="EMBL/GenBank/DDBJ databases">
        <authorList>
            <person name="Kanost M."/>
        </authorList>
    </citation>
    <scope>NUCLEOTIDE SEQUENCE</scope>
</reference>
<keyword evidence="10" id="KW-0805">Transcription regulation</keyword>
<evidence type="ECO:0000256" key="3">
    <source>
        <dbReference type="ARBA" id="ARBA00022603"/>
    </source>
</evidence>
<comment type="similarity">
    <text evidence="2">Belongs to the hunchback C2H2-type zinc-finger protein family.</text>
</comment>
<gene>
    <name evidence="18" type="ORF">O3G_MSEX015168</name>
</gene>
<feature type="domain" description="SET" evidence="17">
    <location>
        <begin position="95"/>
        <end position="206"/>
    </location>
</feature>
<evidence type="ECO:0000259" key="17">
    <source>
        <dbReference type="PROSITE" id="PS50280"/>
    </source>
</evidence>
<evidence type="ECO:0000256" key="12">
    <source>
        <dbReference type="ARBA" id="ARBA00023163"/>
    </source>
</evidence>
<keyword evidence="6" id="KW-0479">Metal-binding</keyword>
<dbReference type="SMART" id="SM00317">
    <property type="entry name" value="SET"/>
    <property type="match status" value="1"/>
</dbReference>
<dbReference type="FunFam" id="3.30.160.60:FF:000100">
    <property type="entry name" value="Zinc finger 45-like"/>
    <property type="match status" value="1"/>
</dbReference>
<feature type="region of interest" description="Disordered" evidence="15">
    <location>
        <begin position="226"/>
        <end position="263"/>
    </location>
</feature>
<feature type="domain" description="C2H2-type" evidence="16">
    <location>
        <begin position="508"/>
        <end position="535"/>
    </location>
</feature>
<dbReference type="PROSITE" id="PS50157">
    <property type="entry name" value="ZINC_FINGER_C2H2_2"/>
    <property type="match status" value="8"/>
</dbReference>
<keyword evidence="13" id="KW-0539">Nucleus</keyword>
<accession>A0A922D4J6</accession>
<keyword evidence="3" id="KW-0489">Methyltransferase</keyword>
<dbReference type="Proteomes" id="UP000791440">
    <property type="component" value="Unassembled WGS sequence"/>
</dbReference>
<dbReference type="FunFam" id="3.30.160.60:FF:000614">
    <property type="entry name" value="Zinc finger protein 142"/>
    <property type="match status" value="1"/>
</dbReference>
<proteinExistence type="inferred from homology"/>
<protein>
    <submittedName>
        <fullName evidence="18">Uncharacterized protein</fullName>
    </submittedName>
</protein>
<keyword evidence="5" id="KW-0949">S-adenosyl-L-methionine</keyword>
<evidence type="ECO:0000256" key="13">
    <source>
        <dbReference type="ARBA" id="ARBA00023242"/>
    </source>
</evidence>
<dbReference type="PANTHER" id="PTHR23235:SF142">
    <property type="entry name" value="ZINC FINGER PROTEIN 384"/>
    <property type="match status" value="1"/>
</dbReference>
<evidence type="ECO:0000259" key="16">
    <source>
        <dbReference type="PROSITE" id="PS50157"/>
    </source>
</evidence>
<feature type="domain" description="C2H2-type" evidence="16">
    <location>
        <begin position="536"/>
        <end position="563"/>
    </location>
</feature>
<evidence type="ECO:0000313" key="19">
    <source>
        <dbReference type="Proteomes" id="UP000791440"/>
    </source>
</evidence>
<dbReference type="EMBL" id="JH669529">
    <property type="protein sequence ID" value="KAG6465468.1"/>
    <property type="molecule type" value="Genomic_DNA"/>
</dbReference>
<dbReference type="GO" id="GO:0008270">
    <property type="term" value="F:zinc ion binding"/>
    <property type="evidence" value="ECO:0007669"/>
    <property type="project" value="UniProtKB-KW"/>
</dbReference>
<keyword evidence="9" id="KW-0862">Zinc</keyword>
<name>A0A922D4J6_MANSE</name>
<keyword evidence="19" id="KW-1185">Reference proteome</keyword>
<feature type="compositionally biased region" description="Basic and acidic residues" evidence="15">
    <location>
        <begin position="238"/>
        <end position="252"/>
    </location>
</feature>
<dbReference type="GO" id="GO:0000981">
    <property type="term" value="F:DNA-binding transcription factor activity, RNA polymerase II-specific"/>
    <property type="evidence" value="ECO:0007669"/>
    <property type="project" value="TreeGrafter"/>
</dbReference>
<evidence type="ECO:0000256" key="4">
    <source>
        <dbReference type="ARBA" id="ARBA00022679"/>
    </source>
</evidence>
<feature type="domain" description="C2H2-type" evidence="16">
    <location>
        <begin position="340"/>
        <end position="367"/>
    </location>
</feature>
<keyword evidence="8 14" id="KW-0863">Zinc-finger</keyword>
<comment type="caution">
    <text evidence="18">The sequence shown here is derived from an EMBL/GenBank/DDBJ whole genome shotgun (WGS) entry which is preliminary data.</text>
</comment>
<sequence>MKIFYGGKIILCTRGSRQTIGKMSKMKLRQKQRISYYEPDEPNLDEYVFCDKCADFVYEYCAIHGPLLVIPDDKVSSKPKYPSFVPRAALTIPSVFLHLAPSRIPGAGLGVFSTLTIPRGVRFGPYRGKRTDQIRSMYCWQIYDKNNKPSHVVDAADGNSSNWMRYVNCARHWSEQNLVAYQYKGQLYYRTIKIIPRFTELMVFYGSEFAHILHIDLRTYNSPPGYAQKFGAPPNKKPKLDDNNNLQDKTKCPENGSTKISSSETYKTNIDIENTSPIVTEETIKKISHDKKFICNDCGTKCDTKTLLIKHIDVHKPIIIEPIKTIIKIQKSIKDGQKYYQCGQCNYKCARKDHLERHIKTHTGEKPFKCQYCNYKFAQKGHLNDHIRTHTGEKPFKCQYCNYKCAQKNSLKKHIRTHTGEKPFKCQYCNYKCARKSSLNDHIRTHTSEKPFKCQYCNYKFAQKGHLNDHIRTHTGEKPFKCQYCNYKCAHKCSLNNHIRTHTGEKPFKCQYCNYKCAQKGSLNYHIRTHTGEKSYLCEICDKKFKNYSILEQHLHVHMVKKF</sequence>
<dbReference type="Pfam" id="PF00096">
    <property type="entry name" value="zf-C2H2"/>
    <property type="match status" value="7"/>
</dbReference>
<keyword evidence="7" id="KW-0677">Repeat</keyword>
<dbReference type="FunFam" id="3.30.160.60:FF:001485">
    <property type="entry name" value="Krueppel-related zinc finger protein"/>
    <property type="match status" value="2"/>
</dbReference>
<evidence type="ECO:0000256" key="15">
    <source>
        <dbReference type="SAM" id="MobiDB-lite"/>
    </source>
</evidence>
<dbReference type="GO" id="GO:0032259">
    <property type="term" value="P:methylation"/>
    <property type="evidence" value="ECO:0007669"/>
    <property type="project" value="UniProtKB-KW"/>
</dbReference>
<evidence type="ECO:0000256" key="9">
    <source>
        <dbReference type="ARBA" id="ARBA00022833"/>
    </source>
</evidence>
<evidence type="ECO:0000256" key="6">
    <source>
        <dbReference type="ARBA" id="ARBA00022723"/>
    </source>
</evidence>
<evidence type="ECO:0000256" key="7">
    <source>
        <dbReference type="ARBA" id="ARBA00022737"/>
    </source>
</evidence>
<keyword evidence="11" id="KW-0238">DNA-binding</keyword>
<dbReference type="GO" id="GO:0000978">
    <property type="term" value="F:RNA polymerase II cis-regulatory region sequence-specific DNA binding"/>
    <property type="evidence" value="ECO:0007669"/>
    <property type="project" value="TreeGrafter"/>
</dbReference>